<evidence type="ECO:0000256" key="1">
    <source>
        <dbReference type="ARBA" id="ARBA00004323"/>
    </source>
</evidence>
<dbReference type="GO" id="GO:0006493">
    <property type="term" value="P:protein O-linked glycosylation"/>
    <property type="evidence" value="ECO:0007669"/>
    <property type="project" value="TreeGrafter"/>
</dbReference>
<dbReference type="EMBL" id="CAACVG010010266">
    <property type="protein sequence ID" value="VEN55413.1"/>
    <property type="molecule type" value="Genomic_DNA"/>
</dbReference>
<dbReference type="Proteomes" id="UP000410492">
    <property type="component" value="Unassembled WGS sequence"/>
</dbReference>
<keyword evidence="8 10" id="KW-0333">Golgi apparatus</keyword>
<gene>
    <name evidence="11" type="ORF">CALMAC_LOCUS14598</name>
</gene>
<dbReference type="AlphaFoldDB" id="A0A653D616"/>
<dbReference type="GO" id="GO:0016758">
    <property type="term" value="F:hexosyltransferase activity"/>
    <property type="evidence" value="ECO:0007669"/>
    <property type="project" value="InterPro"/>
</dbReference>
<accession>A0A653D616</accession>
<evidence type="ECO:0000313" key="11">
    <source>
        <dbReference type="EMBL" id="VEN55413.1"/>
    </source>
</evidence>
<evidence type="ECO:0000313" key="12">
    <source>
        <dbReference type="Proteomes" id="UP000410492"/>
    </source>
</evidence>
<reference evidence="11 12" key="1">
    <citation type="submission" date="2019-01" db="EMBL/GenBank/DDBJ databases">
        <authorList>
            <person name="Sayadi A."/>
        </authorList>
    </citation>
    <scope>NUCLEOTIDE SEQUENCE [LARGE SCALE GENOMIC DNA]</scope>
</reference>
<dbReference type="PANTHER" id="PTHR11214">
    <property type="entry name" value="BETA-1,3-N-ACETYLGLUCOSAMINYLTRANSFERASE"/>
    <property type="match status" value="1"/>
</dbReference>
<proteinExistence type="inferred from homology"/>
<dbReference type="PANTHER" id="PTHR11214:SF376">
    <property type="entry name" value="HEXOSYLTRANSFERASE"/>
    <property type="match status" value="1"/>
</dbReference>
<organism evidence="11 12">
    <name type="scientific">Callosobruchus maculatus</name>
    <name type="common">Southern cowpea weevil</name>
    <name type="synonym">Pulse bruchid</name>
    <dbReference type="NCBI Taxonomy" id="64391"/>
    <lineage>
        <taxon>Eukaryota</taxon>
        <taxon>Metazoa</taxon>
        <taxon>Ecdysozoa</taxon>
        <taxon>Arthropoda</taxon>
        <taxon>Hexapoda</taxon>
        <taxon>Insecta</taxon>
        <taxon>Pterygota</taxon>
        <taxon>Neoptera</taxon>
        <taxon>Endopterygota</taxon>
        <taxon>Coleoptera</taxon>
        <taxon>Polyphaga</taxon>
        <taxon>Cucujiformia</taxon>
        <taxon>Chrysomeloidea</taxon>
        <taxon>Chrysomelidae</taxon>
        <taxon>Bruchinae</taxon>
        <taxon>Bruchini</taxon>
        <taxon>Callosobruchus</taxon>
    </lineage>
</organism>
<evidence type="ECO:0000256" key="2">
    <source>
        <dbReference type="ARBA" id="ARBA00008661"/>
    </source>
</evidence>
<name>A0A653D616_CALMS</name>
<keyword evidence="9" id="KW-0472">Membrane</keyword>
<dbReference type="Pfam" id="PF01762">
    <property type="entry name" value="Galactosyl_T"/>
    <property type="match status" value="1"/>
</dbReference>
<evidence type="ECO:0000256" key="7">
    <source>
        <dbReference type="ARBA" id="ARBA00022989"/>
    </source>
</evidence>
<protein>
    <recommendedName>
        <fullName evidence="10">Hexosyltransferase</fullName>
        <ecNumber evidence="10">2.4.1.-</ecNumber>
    </recommendedName>
</protein>
<evidence type="ECO:0000256" key="3">
    <source>
        <dbReference type="ARBA" id="ARBA00022676"/>
    </source>
</evidence>
<keyword evidence="7" id="KW-1133">Transmembrane helix</keyword>
<evidence type="ECO:0000256" key="9">
    <source>
        <dbReference type="ARBA" id="ARBA00023136"/>
    </source>
</evidence>
<evidence type="ECO:0000256" key="5">
    <source>
        <dbReference type="ARBA" id="ARBA00022692"/>
    </source>
</evidence>
<evidence type="ECO:0000256" key="6">
    <source>
        <dbReference type="ARBA" id="ARBA00022968"/>
    </source>
</evidence>
<dbReference type="Gene3D" id="3.90.550.50">
    <property type="match status" value="1"/>
</dbReference>
<comment type="subcellular location">
    <subcellularLocation>
        <location evidence="1 10">Golgi apparatus membrane</location>
        <topology evidence="1 10">Single-pass type II membrane protein</topology>
    </subcellularLocation>
</comment>
<comment type="similarity">
    <text evidence="2 10">Belongs to the glycosyltransferase 31 family.</text>
</comment>
<sequence length="362" mass="41433">MNFSKVKHPLCLLCSIGVTVFFLLYLYADTLNTGALKKLQFYRSNSTRFSSNPDQSQTVARSIDNCHKLLNISFRYKHLPVPCNESDRYVIAVHTSPDHLENRNVIRSTWGQKAFGIKVLFLIANATESESKGGFILEMIPDELLQPSIDVEASEFKDIIQSDFVDSYRNLSYKHVLALKFVVDYCSNIRYLIKVDDDSLVNTPNLKNFLDLYDSKYANSTNLLCNTMEYSPILRSGRWKVSEEMLAGKFYPKYCSGYFIIYPMAAVSAIYKESQKEDLKFLWVDDAFVSGVLAGKAGIGHTSISKLSLNYKDVEKFKQDFKEFGGRPFLVGKMNLDKEDLKKLWAFLKDHVPKANILERIE</sequence>
<evidence type="ECO:0000256" key="10">
    <source>
        <dbReference type="RuleBase" id="RU363063"/>
    </source>
</evidence>
<keyword evidence="3 10" id="KW-0328">Glycosyltransferase</keyword>
<dbReference type="EC" id="2.4.1.-" evidence="10"/>
<dbReference type="OrthoDB" id="115198at2759"/>
<dbReference type="GO" id="GO:0000139">
    <property type="term" value="C:Golgi membrane"/>
    <property type="evidence" value="ECO:0007669"/>
    <property type="project" value="UniProtKB-SubCell"/>
</dbReference>
<evidence type="ECO:0000256" key="4">
    <source>
        <dbReference type="ARBA" id="ARBA00022679"/>
    </source>
</evidence>
<dbReference type="InterPro" id="IPR002659">
    <property type="entry name" value="Glyco_trans_31"/>
</dbReference>
<keyword evidence="5" id="KW-0812">Transmembrane</keyword>
<keyword evidence="4" id="KW-0808">Transferase</keyword>
<evidence type="ECO:0000256" key="8">
    <source>
        <dbReference type="ARBA" id="ARBA00023034"/>
    </source>
</evidence>
<keyword evidence="12" id="KW-1185">Reference proteome</keyword>
<keyword evidence="6" id="KW-0735">Signal-anchor</keyword>